<dbReference type="PROSITE" id="PS00086">
    <property type="entry name" value="CYTOCHROME_P450"/>
    <property type="match status" value="1"/>
</dbReference>
<evidence type="ECO:0000313" key="12">
    <source>
        <dbReference type="Proteomes" id="UP000257109"/>
    </source>
</evidence>
<feature type="non-terminal residue" evidence="11">
    <location>
        <position position="1"/>
    </location>
</feature>
<protein>
    <submittedName>
        <fullName evidence="11">Cytochrome P450 78A7</fullName>
    </submittedName>
</protein>
<dbReference type="Pfam" id="PF00067">
    <property type="entry name" value="p450"/>
    <property type="match status" value="2"/>
</dbReference>
<reference evidence="11" key="1">
    <citation type="submission" date="2018-05" db="EMBL/GenBank/DDBJ databases">
        <title>Draft genome of Mucuna pruriens seed.</title>
        <authorList>
            <person name="Nnadi N.E."/>
            <person name="Vos R."/>
            <person name="Hasami M.H."/>
            <person name="Devisetty U.K."/>
            <person name="Aguiy J.C."/>
        </authorList>
    </citation>
    <scope>NUCLEOTIDE SEQUENCE [LARGE SCALE GENOMIC DNA]</scope>
    <source>
        <strain evidence="11">JCA_2017</strain>
    </source>
</reference>
<name>A0A371F5S3_MUCPR</name>
<proteinExistence type="inferred from homology"/>
<evidence type="ECO:0000256" key="4">
    <source>
        <dbReference type="ARBA" id="ARBA00022723"/>
    </source>
</evidence>
<feature type="transmembrane region" description="Helical" evidence="10">
    <location>
        <begin position="321"/>
        <end position="339"/>
    </location>
</feature>
<keyword evidence="12" id="KW-1185">Reference proteome</keyword>
<keyword evidence="10" id="KW-0472">Membrane</keyword>
<comment type="cofactor">
    <cofactor evidence="1 8">
        <name>heme</name>
        <dbReference type="ChEBI" id="CHEBI:30413"/>
    </cofactor>
</comment>
<dbReference type="Proteomes" id="UP000257109">
    <property type="component" value="Unassembled WGS sequence"/>
</dbReference>
<evidence type="ECO:0000256" key="5">
    <source>
        <dbReference type="ARBA" id="ARBA00023002"/>
    </source>
</evidence>
<dbReference type="PRINTS" id="PR00385">
    <property type="entry name" value="P450"/>
</dbReference>
<dbReference type="Gene3D" id="1.10.630.10">
    <property type="entry name" value="Cytochrome P450"/>
    <property type="match status" value="1"/>
</dbReference>
<dbReference type="AlphaFoldDB" id="A0A371F5S3"/>
<dbReference type="PRINTS" id="PR00463">
    <property type="entry name" value="EP450I"/>
</dbReference>
<keyword evidence="10" id="KW-1133">Transmembrane helix</keyword>
<keyword evidence="7 9" id="KW-0503">Monooxygenase</keyword>
<dbReference type="PANTHER" id="PTHR47946">
    <property type="entry name" value="CYTOCHROME P450 78A7-RELATED"/>
    <property type="match status" value="1"/>
</dbReference>
<keyword evidence="5 9" id="KW-0560">Oxidoreductase</keyword>
<keyword evidence="4 8" id="KW-0479">Metal-binding</keyword>
<keyword evidence="3 8" id="KW-0349">Heme</keyword>
<dbReference type="GO" id="GO:0020037">
    <property type="term" value="F:heme binding"/>
    <property type="evidence" value="ECO:0007669"/>
    <property type="project" value="InterPro"/>
</dbReference>
<evidence type="ECO:0000313" key="11">
    <source>
        <dbReference type="EMBL" id="RDX73660.1"/>
    </source>
</evidence>
<dbReference type="InterPro" id="IPR017972">
    <property type="entry name" value="Cyt_P450_CS"/>
</dbReference>
<comment type="caution">
    <text evidence="11">The sequence shown here is derived from an EMBL/GenBank/DDBJ whole genome shotgun (WGS) entry which is preliminary data.</text>
</comment>
<evidence type="ECO:0000256" key="1">
    <source>
        <dbReference type="ARBA" id="ARBA00001971"/>
    </source>
</evidence>
<evidence type="ECO:0000256" key="7">
    <source>
        <dbReference type="ARBA" id="ARBA00023033"/>
    </source>
</evidence>
<dbReference type="InterPro" id="IPR036396">
    <property type="entry name" value="Cyt_P450_sf"/>
</dbReference>
<dbReference type="GO" id="GO:0004497">
    <property type="term" value="F:monooxygenase activity"/>
    <property type="evidence" value="ECO:0007669"/>
    <property type="project" value="UniProtKB-KW"/>
</dbReference>
<evidence type="ECO:0000256" key="8">
    <source>
        <dbReference type="PIRSR" id="PIRSR602401-1"/>
    </source>
</evidence>
<dbReference type="OrthoDB" id="1470350at2759"/>
<keyword evidence="10" id="KW-0812">Transmembrane</keyword>
<feature type="binding site" description="axial binding residue" evidence="8">
    <location>
        <position position="501"/>
    </location>
    <ligand>
        <name>heme</name>
        <dbReference type="ChEBI" id="CHEBI:30413"/>
    </ligand>
    <ligandPart>
        <name>Fe</name>
        <dbReference type="ChEBI" id="CHEBI:18248"/>
    </ligandPart>
</feature>
<dbReference type="InterPro" id="IPR001128">
    <property type="entry name" value="Cyt_P450"/>
</dbReference>
<evidence type="ECO:0000256" key="3">
    <source>
        <dbReference type="ARBA" id="ARBA00022617"/>
    </source>
</evidence>
<evidence type="ECO:0000256" key="2">
    <source>
        <dbReference type="ARBA" id="ARBA00010617"/>
    </source>
</evidence>
<dbReference type="PANTHER" id="PTHR47946:SF4">
    <property type="entry name" value="CYTOCHROME P450 FAMILY 78 PROTEIN"/>
    <property type="match status" value="1"/>
</dbReference>
<evidence type="ECO:0000256" key="9">
    <source>
        <dbReference type="RuleBase" id="RU000461"/>
    </source>
</evidence>
<keyword evidence="6 8" id="KW-0408">Iron</keyword>
<accession>A0A371F5S3</accession>
<sequence>MGLPSTSLDTSWWVFTLAAIAGTQNLLANPLIVILTVLLSIGLLAWAFPRGGGGTAWRNGRNQMGRVPIPGPNGLPIFGLLFSLNHGLPHRTLASMASTLTATKLMAFSLGSTPAVITSNADVAREILNSPHFADRPIKQSAKSLMFNRAIGFAPNGTYWRLLRRIASTHLFSPRRILAHEPGRLLDCAAMFRDVAHDQSKHGFVCLRKHLQDAALNNVMDTVFGRRYWHNSYEVRDMVREGFEILGAFNWCDYVPWISFFYDPLRIRERCSVLAPRVKKFVKRVLEEHRMAPFKELSDDSDFVDVLLSLEGDDKLQDDDIIAVLWVCLSLLPITYHSLLPMHILTSKMIFEMIFRGTDTTALLTEWVMAELILNQQVQTRLRDELDRVVGNKREVTDADVIKLPYLEAIVKETLRLHPIGPLLSWARLSTSDVQLSNGMVVPANTTTMVNMWAITHDPSVWHEPLVFKPERFVKSEGGVEVDVRGVDLRLAPFGAGRRVCPGKNLGLVTVSLWVANLVHHFQWFQHMANPVDLTEVLKLSCEMKNPLKAVAFPRFT</sequence>
<dbReference type="SUPFAM" id="SSF48264">
    <property type="entry name" value="Cytochrome P450"/>
    <property type="match status" value="1"/>
</dbReference>
<dbReference type="InterPro" id="IPR002401">
    <property type="entry name" value="Cyt_P450_E_grp-I"/>
</dbReference>
<evidence type="ECO:0000256" key="10">
    <source>
        <dbReference type="SAM" id="Phobius"/>
    </source>
</evidence>
<organism evidence="11 12">
    <name type="scientific">Mucuna pruriens</name>
    <name type="common">Velvet bean</name>
    <name type="synonym">Dolichos pruriens</name>
    <dbReference type="NCBI Taxonomy" id="157652"/>
    <lineage>
        <taxon>Eukaryota</taxon>
        <taxon>Viridiplantae</taxon>
        <taxon>Streptophyta</taxon>
        <taxon>Embryophyta</taxon>
        <taxon>Tracheophyta</taxon>
        <taxon>Spermatophyta</taxon>
        <taxon>Magnoliopsida</taxon>
        <taxon>eudicotyledons</taxon>
        <taxon>Gunneridae</taxon>
        <taxon>Pentapetalae</taxon>
        <taxon>rosids</taxon>
        <taxon>fabids</taxon>
        <taxon>Fabales</taxon>
        <taxon>Fabaceae</taxon>
        <taxon>Papilionoideae</taxon>
        <taxon>50 kb inversion clade</taxon>
        <taxon>NPAAA clade</taxon>
        <taxon>indigoferoid/millettioid clade</taxon>
        <taxon>Phaseoleae</taxon>
        <taxon>Mucuna</taxon>
    </lineage>
</organism>
<dbReference type="GO" id="GO:0016705">
    <property type="term" value="F:oxidoreductase activity, acting on paired donors, with incorporation or reduction of molecular oxygen"/>
    <property type="evidence" value="ECO:0007669"/>
    <property type="project" value="InterPro"/>
</dbReference>
<dbReference type="GO" id="GO:0005506">
    <property type="term" value="F:iron ion binding"/>
    <property type="evidence" value="ECO:0007669"/>
    <property type="project" value="InterPro"/>
</dbReference>
<comment type="similarity">
    <text evidence="2 9">Belongs to the cytochrome P450 family.</text>
</comment>
<gene>
    <name evidence="11" type="primary">CYP78A7</name>
    <name evidence="11" type="ORF">CR513_46702</name>
</gene>
<dbReference type="STRING" id="157652.A0A371F5S3"/>
<feature type="transmembrane region" description="Helical" evidence="10">
    <location>
        <begin position="27"/>
        <end position="48"/>
    </location>
</feature>
<dbReference type="InterPro" id="IPR051996">
    <property type="entry name" value="Cytochrome_P450_78A"/>
</dbReference>
<dbReference type="EMBL" id="QJKJ01010447">
    <property type="protein sequence ID" value="RDX73660.1"/>
    <property type="molecule type" value="Genomic_DNA"/>
</dbReference>
<evidence type="ECO:0000256" key="6">
    <source>
        <dbReference type="ARBA" id="ARBA00023004"/>
    </source>
</evidence>